<dbReference type="Pfam" id="PF16570">
    <property type="entry name" value="GramPos_pilinD3"/>
    <property type="match status" value="1"/>
</dbReference>
<proteinExistence type="predicted"/>
<dbReference type="InterPro" id="IPR041033">
    <property type="entry name" value="SpaA_PFL_dom_1"/>
</dbReference>
<evidence type="ECO:0000256" key="5">
    <source>
        <dbReference type="SAM" id="MobiDB-lite"/>
    </source>
</evidence>
<dbReference type="AlphaFoldDB" id="B0S004"/>
<dbReference type="RefSeq" id="WP_012290215.1">
    <property type="nucleotide sequence ID" value="NC_010376.1"/>
</dbReference>
<dbReference type="EMBL" id="AP008971">
    <property type="protein sequence ID" value="BAG07605.1"/>
    <property type="molecule type" value="Genomic_DNA"/>
</dbReference>
<dbReference type="KEGG" id="fma:FMG_0187"/>
<evidence type="ECO:0000256" key="7">
    <source>
        <dbReference type="SAM" id="SignalP"/>
    </source>
</evidence>
<keyword evidence="6" id="KW-0472">Membrane</keyword>
<feature type="signal peptide" evidence="7">
    <location>
        <begin position="1"/>
        <end position="26"/>
    </location>
</feature>
<dbReference type="eggNOG" id="COG4932">
    <property type="taxonomic scope" value="Bacteria"/>
</dbReference>
<feature type="domain" description="Gram-positive pilin backbone subunit 3 Cna-B-like" evidence="10">
    <location>
        <begin position="423"/>
        <end position="582"/>
    </location>
</feature>
<dbReference type="Pfam" id="PF00746">
    <property type="entry name" value="Gram_pos_anchor"/>
    <property type="match status" value="1"/>
</dbReference>
<dbReference type="InterPro" id="IPR032332">
    <property type="entry name" value="GramPos_pilinD3"/>
</dbReference>
<organism evidence="12 13">
    <name type="scientific">Finegoldia magna (strain ATCC 29328 / DSM 20472 / WAL 2508)</name>
    <name type="common">Peptostreptococcus magnus</name>
    <dbReference type="NCBI Taxonomy" id="334413"/>
    <lineage>
        <taxon>Bacteria</taxon>
        <taxon>Bacillati</taxon>
        <taxon>Bacillota</taxon>
        <taxon>Tissierellia</taxon>
        <taxon>Tissierellales</taxon>
        <taxon>Peptoniphilaceae</taxon>
        <taxon>Finegoldia</taxon>
    </lineage>
</organism>
<evidence type="ECO:0000256" key="3">
    <source>
        <dbReference type="ARBA" id="ARBA00022729"/>
    </source>
</evidence>
<sequence length="796" mass="87847">MKKRFLSLIIALAMMVGVFTPLIASAADETTKTVTLHKILMDKTTFGKFTEGTTGKDGTEYDGNKITNVKDFFAGKEAKEGSAKEIAGVFFAWQVKGKEFVYKTNSEGILVDKNNQVIEANIKDYDKLTTDELKAKAVVDHEQYIKGKLVDGVMTPDLDSNDAIQFTNDLKEAFGAKTGDEGVKFNTDKLKGTFLIQEIHEKSTYVDKDGKTLTDTKAVPVEITLPLVNEKGTVQDAHVYPKNTEEKPETHKDFTKEFTTEQPNGRTEDAKENAAAEPHNVGDVIDYTVTTKVPAKTKWKTAFWDDKMTEGLTFVTRKEAKNAIKETDKLYKKGLTVKYDGKEMDTKWYELDETENGFTLKLTDKGLEEIAKATEVKEIRLDYHAVLNEKAVVAIPESNDVTFHYGNNDNHGNTPVPNKPNDDGEMNVTKTWADGVPAAGEWAEFTLYNAQTGKKVGTVKFTTDANGTTTTYTPNDDYKATGSEKPQGPSKKTDGTANDKTTWKFTWTGLDKDIQYKVVEKNNMNETATYGKGANGEITITNNKWNNPEPINPNEPKVVTYGAKFVKTDTEGKRLQGAEFVVKNSENKFLTGTAVNRSDYKKAQDAFITAINAYNEKIKNGAISDKNKVTIDSKEYSSDADAKAAIKALETRRDMLWSATLKDMNGFTATEKNANGVLKLTSNELGQFEIAGLAPGKYTLVETKAPADFVDAEKATLEFEFEIKADGTISSTKMNPIDFGIKDDDTKNDNAKQVINKKVTIPQTGGIGTIIFTAIGLAIMASAVIAIKKRQATEAR</sequence>
<dbReference type="Proteomes" id="UP000001319">
    <property type="component" value="Chromosome"/>
</dbReference>
<keyword evidence="13" id="KW-1185">Reference proteome</keyword>
<evidence type="ECO:0000256" key="1">
    <source>
        <dbReference type="ARBA" id="ARBA00022512"/>
    </source>
</evidence>
<evidence type="ECO:0000259" key="11">
    <source>
        <dbReference type="Pfam" id="PF17802"/>
    </source>
</evidence>
<dbReference type="NCBIfam" id="TIGR04226">
    <property type="entry name" value="RrgB_K2N_iso_D2"/>
    <property type="match status" value="1"/>
</dbReference>
<evidence type="ECO:0000256" key="6">
    <source>
        <dbReference type="SAM" id="Phobius"/>
    </source>
</evidence>
<gene>
    <name evidence="12" type="ordered locus">FMG_0187</name>
</gene>
<feature type="domain" description="SpaA-like prealbumin fold" evidence="11">
    <location>
        <begin position="667"/>
        <end position="733"/>
    </location>
</feature>
<evidence type="ECO:0000259" key="9">
    <source>
        <dbReference type="Pfam" id="PF16555"/>
    </source>
</evidence>
<evidence type="ECO:0000256" key="2">
    <source>
        <dbReference type="ARBA" id="ARBA00022525"/>
    </source>
</evidence>
<evidence type="ECO:0000259" key="10">
    <source>
        <dbReference type="Pfam" id="PF16570"/>
    </source>
</evidence>
<dbReference type="Gene3D" id="2.60.40.10">
    <property type="entry name" value="Immunoglobulins"/>
    <property type="match status" value="2"/>
</dbReference>
<dbReference type="NCBIfam" id="TIGR01167">
    <property type="entry name" value="LPXTG_anchor"/>
    <property type="match status" value="1"/>
</dbReference>
<reference evidence="12 13" key="1">
    <citation type="journal article" date="2008" name="DNA Res.">
        <title>Complete genome sequence of Finegoldia magna, an anaerobic opportunistic pathogen.</title>
        <authorList>
            <person name="Goto T."/>
            <person name="Yamashita A."/>
            <person name="Hirakawa H."/>
            <person name="Matsutani M."/>
            <person name="Todo K."/>
            <person name="Ohshima K."/>
            <person name="Toh H."/>
            <person name="Miyamoto K."/>
            <person name="Kuhara S."/>
            <person name="Hattori M."/>
            <person name="Shimizu T."/>
            <person name="Akimoto S."/>
        </authorList>
    </citation>
    <scope>NUCLEOTIDE SEQUENCE [LARGE SCALE GENOMIC DNA]</scope>
    <source>
        <strain evidence="13">ATCC 29328 / DSM 20472 / WAL 2508</strain>
    </source>
</reference>
<keyword evidence="6" id="KW-1133">Transmembrane helix</keyword>
<dbReference type="Pfam" id="PF16555">
    <property type="entry name" value="GramPos_pilinD1"/>
    <property type="match status" value="1"/>
</dbReference>
<keyword evidence="4" id="KW-0572">Peptidoglycan-anchor</keyword>
<dbReference type="InterPro" id="IPR026466">
    <property type="entry name" value="Fim_isopep_form_D2_dom"/>
</dbReference>
<feature type="compositionally biased region" description="Low complexity" evidence="5">
    <location>
        <begin position="464"/>
        <end position="473"/>
    </location>
</feature>
<dbReference type="STRING" id="334413.FMG_0187"/>
<dbReference type="Pfam" id="PF17802">
    <property type="entry name" value="SpaA"/>
    <property type="match status" value="1"/>
</dbReference>
<feature type="chain" id="PRO_5002754570" evidence="7">
    <location>
        <begin position="27"/>
        <end position="796"/>
    </location>
</feature>
<dbReference type="Gene3D" id="2.60.40.1140">
    <property type="entry name" value="Collagen-binding surface protein Cna, B-type domain"/>
    <property type="match status" value="1"/>
</dbReference>
<evidence type="ECO:0000259" key="8">
    <source>
        <dbReference type="Pfam" id="PF00746"/>
    </source>
</evidence>
<name>B0S004_FINM2</name>
<evidence type="ECO:0000313" key="13">
    <source>
        <dbReference type="Proteomes" id="UP000001319"/>
    </source>
</evidence>
<feature type="region of interest" description="Disordered" evidence="5">
    <location>
        <begin position="464"/>
        <end position="498"/>
    </location>
</feature>
<protein>
    <submittedName>
        <fullName evidence="12">Cell wall surface anchor family protein</fullName>
    </submittedName>
</protein>
<feature type="transmembrane region" description="Helical" evidence="6">
    <location>
        <begin position="766"/>
        <end position="787"/>
    </location>
</feature>
<feature type="domain" description="Gram-positive pilin subunit D1 N-terminal" evidence="9">
    <location>
        <begin position="30"/>
        <end position="244"/>
    </location>
</feature>
<dbReference type="InterPro" id="IPR013783">
    <property type="entry name" value="Ig-like_fold"/>
</dbReference>
<accession>B0S004</accession>
<evidence type="ECO:0000313" key="12">
    <source>
        <dbReference type="EMBL" id="BAG07605.1"/>
    </source>
</evidence>
<keyword evidence="1" id="KW-0134">Cell wall</keyword>
<evidence type="ECO:0000256" key="4">
    <source>
        <dbReference type="ARBA" id="ARBA00023088"/>
    </source>
</evidence>
<keyword evidence="2" id="KW-0964">Secreted</keyword>
<dbReference type="Gene3D" id="2.60.40.740">
    <property type="match status" value="1"/>
</dbReference>
<dbReference type="Gene3D" id="1.20.58.90">
    <property type="match status" value="1"/>
</dbReference>
<feature type="domain" description="Gram-positive cocci surface proteins LPxTG" evidence="8">
    <location>
        <begin position="756"/>
        <end position="790"/>
    </location>
</feature>
<dbReference type="InterPro" id="IPR032364">
    <property type="entry name" value="GramPos_pilinD1_N"/>
</dbReference>
<keyword evidence="3 7" id="KW-0732">Signal</keyword>
<dbReference type="HOGENOM" id="CLU_383972_0_0_9"/>
<keyword evidence="6" id="KW-0812">Transmembrane</keyword>
<dbReference type="InterPro" id="IPR019931">
    <property type="entry name" value="LPXTG_anchor"/>
</dbReference>